<protein>
    <recommendedName>
        <fullName evidence="3">Helix-hairpin-helix motif-containing protein</fullName>
    </recommendedName>
</protein>
<dbReference type="EMBL" id="JBHTAG010000002">
    <property type="protein sequence ID" value="MFC7096013.1"/>
    <property type="molecule type" value="Genomic_DNA"/>
</dbReference>
<evidence type="ECO:0000313" key="2">
    <source>
        <dbReference type="Proteomes" id="UP001596388"/>
    </source>
</evidence>
<reference evidence="1 2" key="1">
    <citation type="journal article" date="2019" name="Int. J. Syst. Evol. Microbiol.">
        <title>The Global Catalogue of Microorganisms (GCM) 10K type strain sequencing project: providing services to taxonomists for standard genome sequencing and annotation.</title>
        <authorList>
            <consortium name="The Broad Institute Genomics Platform"/>
            <consortium name="The Broad Institute Genome Sequencing Center for Infectious Disease"/>
            <person name="Wu L."/>
            <person name="Ma J."/>
        </authorList>
    </citation>
    <scope>NUCLEOTIDE SEQUENCE [LARGE SCALE GENOMIC DNA]</scope>
    <source>
        <strain evidence="1 2">DT55</strain>
    </source>
</reference>
<dbReference type="RefSeq" id="WP_276236503.1">
    <property type="nucleotide sequence ID" value="NZ_CP119989.1"/>
</dbReference>
<name>A0ABD5WVZ1_9EURY</name>
<organism evidence="1 2">
    <name type="scientific">Halobaculum marinum</name>
    <dbReference type="NCBI Taxonomy" id="3031996"/>
    <lineage>
        <taxon>Archaea</taxon>
        <taxon>Methanobacteriati</taxon>
        <taxon>Methanobacteriota</taxon>
        <taxon>Stenosarchaea group</taxon>
        <taxon>Halobacteria</taxon>
        <taxon>Halobacteriales</taxon>
        <taxon>Haloferacaceae</taxon>
        <taxon>Halobaculum</taxon>
    </lineage>
</organism>
<gene>
    <name evidence="1" type="ORF">ACFQKD_01745</name>
</gene>
<dbReference type="GeneID" id="79270104"/>
<keyword evidence="2" id="KW-1185">Reference proteome</keyword>
<sequence>MAEYDPDAIDPREEMEARGWDIVYKPHERMARYNAFYNVEYDGEQIAPPAARREGVPPNEVWITEYLRPYERYILHHELNEIRFRAAGCGVEEAHERALRADEVFAGDPAWEELWTEINVVPPTRVTALRGFDEELFARIQRNRPYCDMAELAAVPGVDEERHERLCEAFWCFDCDL</sequence>
<dbReference type="Proteomes" id="UP001596388">
    <property type="component" value="Unassembled WGS sequence"/>
</dbReference>
<accession>A0ABD5WVZ1</accession>
<comment type="caution">
    <text evidence="1">The sequence shown here is derived from an EMBL/GenBank/DDBJ whole genome shotgun (WGS) entry which is preliminary data.</text>
</comment>
<proteinExistence type="predicted"/>
<dbReference type="AlphaFoldDB" id="A0ABD5WVZ1"/>
<evidence type="ECO:0008006" key="3">
    <source>
        <dbReference type="Google" id="ProtNLM"/>
    </source>
</evidence>
<evidence type="ECO:0000313" key="1">
    <source>
        <dbReference type="EMBL" id="MFC7096013.1"/>
    </source>
</evidence>